<accession>A0ACC4BET8</accession>
<dbReference type="Proteomes" id="UP000309997">
    <property type="component" value="Unassembled WGS sequence"/>
</dbReference>
<evidence type="ECO:0000313" key="2">
    <source>
        <dbReference type="Proteomes" id="UP000309997"/>
    </source>
</evidence>
<evidence type="ECO:0000313" key="1">
    <source>
        <dbReference type="EMBL" id="KAL3576756.1"/>
    </source>
</evidence>
<gene>
    <name evidence="1" type="ORF">D5086_022039</name>
</gene>
<keyword evidence="2" id="KW-1185">Reference proteome</keyword>
<organism evidence="1 2">
    <name type="scientific">Populus alba</name>
    <name type="common">White poplar</name>
    <dbReference type="NCBI Taxonomy" id="43335"/>
    <lineage>
        <taxon>Eukaryota</taxon>
        <taxon>Viridiplantae</taxon>
        <taxon>Streptophyta</taxon>
        <taxon>Embryophyta</taxon>
        <taxon>Tracheophyta</taxon>
        <taxon>Spermatophyta</taxon>
        <taxon>Magnoliopsida</taxon>
        <taxon>eudicotyledons</taxon>
        <taxon>Gunneridae</taxon>
        <taxon>Pentapetalae</taxon>
        <taxon>rosids</taxon>
        <taxon>fabids</taxon>
        <taxon>Malpighiales</taxon>
        <taxon>Salicaceae</taxon>
        <taxon>Saliceae</taxon>
        <taxon>Populus</taxon>
    </lineage>
</organism>
<sequence length="76" mass="8285">MKAQLTFQYRSPQEVMAEPMHGGGHPWDSHHSPSEVQAYGEVLSRVSSPASLSRLAAKGTKEVAWSPEAPRAQPES</sequence>
<proteinExistence type="predicted"/>
<name>A0ACC4BET8_POPAL</name>
<dbReference type="EMBL" id="RCHU02000011">
    <property type="protein sequence ID" value="KAL3576756.1"/>
    <property type="molecule type" value="Genomic_DNA"/>
</dbReference>
<protein>
    <submittedName>
        <fullName evidence="1">Uncharacterized protein</fullName>
    </submittedName>
</protein>
<reference evidence="1 2" key="1">
    <citation type="journal article" date="2024" name="Plant Biotechnol. J.">
        <title>Genome and CRISPR/Cas9 system of a widespread forest tree (Populus alba) in the world.</title>
        <authorList>
            <person name="Liu Y.J."/>
            <person name="Jiang P.F."/>
            <person name="Han X.M."/>
            <person name="Li X.Y."/>
            <person name="Wang H.M."/>
            <person name="Wang Y.J."/>
            <person name="Wang X.X."/>
            <person name="Zeng Q.Y."/>
        </authorList>
    </citation>
    <scope>NUCLEOTIDE SEQUENCE [LARGE SCALE GENOMIC DNA]</scope>
    <source>
        <strain evidence="2">cv. PAL-ZL1</strain>
    </source>
</reference>
<comment type="caution">
    <text evidence="1">The sequence shown here is derived from an EMBL/GenBank/DDBJ whole genome shotgun (WGS) entry which is preliminary data.</text>
</comment>